<dbReference type="Proteomes" id="UP000183832">
    <property type="component" value="Unassembled WGS sequence"/>
</dbReference>
<dbReference type="GO" id="GO:0005794">
    <property type="term" value="C:Golgi apparatus"/>
    <property type="evidence" value="ECO:0007669"/>
    <property type="project" value="TreeGrafter"/>
</dbReference>
<dbReference type="EMBL" id="CVRI01000054">
    <property type="protein sequence ID" value="CRL00365.1"/>
    <property type="molecule type" value="Genomic_DNA"/>
</dbReference>
<dbReference type="Pfam" id="PF00535">
    <property type="entry name" value="Glycos_transf_2"/>
    <property type="match status" value="2"/>
</dbReference>
<feature type="domain" description="Glycosyltransferase 2-like" evidence="2">
    <location>
        <begin position="224"/>
        <end position="357"/>
    </location>
</feature>
<dbReference type="InterPro" id="IPR001173">
    <property type="entry name" value="Glyco_trans_2-like"/>
</dbReference>
<dbReference type="InterPro" id="IPR029044">
    <property type="entry name" value="Nucleotide-diphossugar_trans"/>
</dbReference>
<keyword evidence="4" id="KW-1185">Reference proteome</keyword>
<dbReference type="Gene3D" id="3.90.550.10">
    <property type="entry name" value="Spore Coat Polysaccharide Biosynthesis Protein SpsA, Chain A"/>
    <property type="match status" value="3"/>
</dbReference>
<dbReference type="GO" id="GO:0006493">
    <property type="term" value="P:protein O-linked glycosylation"/>
    <property type="evidence" value="ECO:0007669"/>
    <property type="project" value="TreeGrafter"/>
</dbReference>
<dbReference type="Gene3D" id="1.10.8.460">
    <property type="entry name" value="ppGaNTase-T1 linker domain-like"/>
    <property type="match status" value="1"/>
</dbReference>
<protein>
    <submittedName>
        <fullName evidence="3">CLUMA_CG013636, isoform A</fullName>
    </submittedName>
</protein>
<dbReference type="AlphaFoldDB" id="A0A1J1IJE4"/>
<dbReference type="CDD" id="cd00761">
    <property type="entry name" value="Glyco_tranf_GTA_type"/>
    <property type="match status" value="1"/>
</dbReference>
<evidence type="ECO:0000259" key="2">
    <source>
        <dbReference type="Pfam" id="PF00535"/>
    </source>
</evidence>
<proteinExistence type="predicted"/>
<evidence type="ECO:0000256" key="1">
    <source>
        <dbReference type="ARBA" id="ARBA00023157"/>
    </source>
</evidence>
<reference evidence="3 4" key="1">
    <citation type="submission" date="2015-04" db="EMBL/GenBank/DDBJ databases">
        <authorList>
            <person name="Syromyatnikov M.Y."/>
            <person name="Popov V.N."/>
        </authorList>
    </citation>
    <scope>NUCLEOTIDE SEQUENCE [LARGE SCALE GENOMIC DNA]</scope>
</reference>
<name>A0A1J1IJE4_9DIPT</name>
<dbReference type="STRING" id="568069.A0A1J1IJE4"/>
<dbReference type="OrthoDB" id="5988548at2759"/>
<dbReference type="GO" id="GO:0004653">
    <property type="term" value="F:polypeptide N-acetylgalactosaminyltransferase activity"/>
    <property type="evidence" value="ECO:0007669"/>
    <property type="project" value="TreeGrafter"/>
</dbReference>
<gene>
    <name evidence="3" type="ORF">CLUMA_CG013636</name>
</gene>
<feature type="domain" description="Glycosyltransferase 2-like" evidence="2">
    <location>
        <begin position="122"/>
        <end position="207"/>
    </location>
</feature>
<evidence type="ECO:0000313" key="3">
    <source>
        <dbReference type="EMBL" id="CRL00365.1"/>
    </source>
</evidence>
<organism evidence="3 4">
    <name type="scientific">Clunio marinus</name>
    <dbReference type="NCBI Taxonomy" id="568069"/>
    <lineage>
        <taxon>Eukaryota</taxon>
        <taxon>Metazoa</taxon>
        <taxon>Ecdysozoa</taxon>
        <taxon>Arthropoda</taxon>
        <taxon>Hexapoda</taxon>
        <taxon>Insecta</taxon>
        <taxon>Pterygota</taxon>
        <taxon>Neoptera</taxon>
        <taxon>Endopterygota</taxon>
        <taxon>Diptera</taxon>
        <taxon>Nematocera</taxon>
        <taxon>Chironomoidea</taxon>
        <taxon>Chironomidae</taxon>
        <taxon>Clunio</taxon>
    </lineage>
</organism>
<accession>A0A1J1IJE4</accession>
<sequence length="662" mass="76743">MAFDVDTNYHLSRALKYTNNLSLIKQEPLEQRNYYDLEDGITDEARRYMKELGLVNPGGNSEPIILPQNISLEIRKLMNQSIEEFGFNAFLSNMISLNRNFTDIRSDICKNKVYNKNLPKCSIIIVVHNEDWMLFMRTIHSVLLRSPPELIEEILIIDDASDKDWLHKRLDEYIKKIPKVRIIRSFVRIGIIGARNLGSLNAIGPILVKTLPMLEVTFVKIKCSIIIVVHNEDWMLFMRTIHSVLLRSPPELIEEILIIDDASDKEWLHKRLDEYIKKLPKVRIIRSFVRIGIIGARNLGSLNAIGPILVSLDSHVEVGPGWLEPLLDRFVDNKKRLVCTKLTGINKETFKPGFGSSAANSINAMNWRLDMNWINHKDVQGYVPRPDFDPIKSVSTPGAGHAIAKDFFMDLGLNDPEYGMWGGEDVELGLKVWLCGGEVEQIPCSWIAHMYKSHTYKTYGKSYRWNTGRMAEIWLDDYKRYYYRATKTTPDFGNITARLELKKKNNCKPFKWFLDNLDSHVEVGPGWLEPLLDRFVDNKKRLVCTKLTNINKETFKPGFGSNAASSITAMNWRLDMNWINHKDVQGYTYGKSYRWNTGRMAEIWLDDYKRYYYRATKTTPDFGNITARLELKKKNNCKPFKWFLDNVYNIPIPDEIKDPPTP</sequence>
<evidence type="ECO:0000313" key="4">
    <source>
        <dbReference type="Proteomes" id="UP000183832"/>
    </source>
</evidence>
<dbReference type="SUPFAM" id="SSF53448">
    <property type="entry name" value="Nucleotide-diphospho-sugar transferases"/>
    <property type="match status" value="3"/>
</dbReference>
<keyword evidence="1" id="KW-1015">Disulfide bond</keyword>
<dbReference type="PANTHER" id="PTHR11675:SF126">
    <property type="entry name" value="RICIN B LECTIN DOMAIN-CONTAINING PROTEIN"/>
    <property type="match status" value="1"/>
</dbReference>
<dbReference type="PANTHER" id="PTHR11675">
    <property type="entry name" value="N-ACETYLGALACTOSAMINYLTRANSFERASE"/>
    <property type="match status" value="1"/>
</dbReference>